<dbReference type="RefSeq" id="WP_107184670.1">
    <property type="nucleotide sequence ID" value="NZ_JAWQGC010000001.1"/>
</dbReference>
<evidence type="ECO:0000313" key="1">
    <source>
        <dbReference type="EMBL" id="PSV11742.1"/>
    </source>
</evidence>
<dbReference type="Pfam" id="PF08811">
    <property type="entry name" value="DUF1800"/>
    <property type="match status" value="1"/>
</dbReference>
<dbReference type="InterPro" id="IPR014917">
    <property type="entry name" value="DUF1800"/>
</dbReference>
<sequence>MSYYPTPSIITEQRFGFGPRLNTHNVAVLSLAEQLHAKPYLDPTIQALPSTEQVLAKIGQYNQQRKKLKKSPEQKRAVQKQVNQFFQQSYQQRVSARNLQTLNSPYGFQEQLIQFWSNHFAVSADTRKVKPIIAGIENEVIRRHWHGNFNDMLQATIKHPTMLMFLDNNLSIGPDSKLGKKRQKGLNENLAREIMELHTLGVNGGYDQQDVIQLAHAITGWQVSFDDKNPGFKFSSWAHQPGTVTLLDQRFSQTGIEQGQACLKMLALHPQTAKHLATKLAQHFIGTTKTSVINDLAAVYLKNNGNLLPVYQRLLQEPEVNVSQPVRFRTPQEWLFALLRSADITPPANKITSQLRLLGQQPFMAGSPAGWSDQDSDYNSASALMQRWQIANMYAVQAVKHARQQKIKPNHFVRTVTDNLYGSALDQHTELAMNKADGAISKLVMLWLSPQFMYR</sequence>
<evidence type="ECO:0000313" key="2">
    <source>
        <dbReference type="Proteomes" id="UP000240530"/>
    </source>
</evidence>
<reference evidence="1 2" key="1">
    <citation type="submission" date="2018-03" db="EMBL/GenBank/DDBJ databases">
        <title>Whole genome sequencing of Histamine producing bacteria.</title>
        <authorList>
            <person name="Butler K."/>
        </authorList>
    </citation>
    <scope>NUCLEOTIDE SEQUENCE [LARGE SCALE GENOMIC DNA]</scope>
    <source>
        <strain evidence="1 2">Res.4.1</strain>
    </source>
</reference>
<organism evidence="1 2">
    <name type="scientific">Photobacterium leiognathi subsp. mandapamensis</name>
    <name type="common">Photobacterium mandapamensis</name>
    <dbReference type="NCBI Taxonomy" id="48408"/>
    <lineage>
        <taxon>Bacteria</taxon>
        <taxon>Pseudomonadati</taxon>
        <taxon>Pseudomonadota</taxon>
        <taxon>Gammaproteobacteria</taxon>
        <taxon>Vibrionales</taxon>
        <taxon>Vibrionaceae</taxon>
        <taxon>Photobacterium</taxon>
    </lineage>
</organism>
<dbReference type="AlphaFoldDB" id="A0A2T3KWF5"/>
<comment type="caution">
    <text evidence="1">The sequence shown here is derived from an EMBL/GenBank/DDBJ whole genome shotgun (WGS) entry which is preliminary data.</text>
</comment>
<dbReference type="EMBL" id="PYNS01000005">
    <property type="protein sequence ID" value="PSV11742.1"/>
    <property type="molecule type" value="Genomic_DNA"/>
</dbReference>
<gene>
    <name evidence="1" type="ORF">C0W93_07600</name>
</gene>
<accession>A0A2T3KWF5</accession>
<name>A0A2T3KWF5_PHOLD</name>
<proteinExistence type="predicted"/>
<dbReference type="Proteomes" id="UP000240530">
    <property type="component" value="Unassembled WGS sequence"/>
</dbReference>
<protein>
    <submittedName>
        <fullName evidence="1">DUF1800 domain-containing protein</fullName>
    </submittedName>
</protein>